<comment type="catalytic activity">
    <reaction evidence="6">
        <text>5-(methylsulfanyl)-D-ribulose 1-phosphate = 5-methylsulfanyl-2,3-dioxopentyl phosphate + H2O</text>
        <dbReference type="Rhea" id="RHEA:15549"/>
        <dbReference type="ChEBI" id="CHEBI:15377"/>
        <dbReference type="ChEBI" id="CHEBI:58548"/>
        <dbReference type="ChEBI" id="CHEBI:58828"/>
        <dbReference type="EC" id="4.2.1.109"/>
    </reaction>
</comment>
<dbReference type="InterPro" id="IPR036409">
    <property type="entry name" value="Aldolase_II/adducin_N_sf"/>
</dbReference>
<reference evidence="8 9" key="1">
    <citation type="submission" date="2022-06" db="EMBL/GenBank/DDBJ databases">
        <title>Rhizosaccharibacter gen. nov. sp. nov. KSS12, endophytic bacteria isolated from sugarcane.</title>
        <authorList>
            <person name="Pitiwittayakul N."/>
        </authorList>
    </citation>
    <scope>NUCLEOTIDE SEQUENCE [LARGE SCALE GENOMIC DNA]</scope>
    <source>
        <strain evidence="8 9">KSS12</strain>
    </source>
</reference>
<dbReference type="InterPro" id="IPR017714">
    <property type="entry name" value="MethylthioRu-1-P_deHdtase_MtnB"/>
</dbReference>
<dbReference type="NCBIfam" id="NF006672">
    <property type="entry name" value="PRK09220.1"/>
    <property type="match status" value="1"/>
</dbReference>
<keyword evidence="2 6" id="KW-0479">Metal-binding</keyword>
<feature type="domain" description="Class II aldolase/adducin N-terminal" evidence="7">
    <location>
        <begin position="1"/>
        <end position="178"/>
    </location>
</feature>
<keyword evidence="4 6" id="KW-0486">Methionine biosynthesis</keyword>
<organism evidence="8 9">
    <name type="scientific">Rhizosaccharibacter radicis</name>
    <dbReference type="NCBI Taxonomy" id="2782605"/>
    <lineage>
        <taxon>Bacteria</taxon>
        <taxon>Pseudomonadati</taxon>
        <taxon>Pseudomonadota</taxon>
        <taxon>Alphaproteobacteria</taxon>
        <taxon>Acetobacterales</taxon>
        <taxon>Acetobacteraceae</taxon>
        <taxon>Rhizosaccharibacter</taxon>
    </lineage>
</organism>
<dbReference type="PANTHER" id="PTHR22789">
    <property type="entry name" value="FUCULOSE PHOSPHATE ALDOLASE"/>
    <property type="match status" value="1"/>
</dbReference>
<keyword evidence="5 6" id="KW-0456">Lyase</keyword>
<dbReference type="Pfam" id="PF00596">
    <property type="entry name" value="Aldolase_II"/>
    <property type="match status" value="1"/>
</dbReference>
<dbReference type="EC" id="4.2.1.109" evidence="6"/>
<comment type="cofactor">
    <cofactor evidence="6">
        <name>Zn(2+)</name>
        <dbReference type="ChEBI" id="CHEBI:29105"/>
    </cofactor>
    <text evidence="6">Binds 1 zinc ion per subunit.</text>
</comment>
<dbReference type="InterPro" id="IPR001303">
    <property type="entry name" value="Aldolase_II/adducin_N"/>
</dbReference>
<evidence type="ECO:0000259" key="7">
    <source>
        <dbReference type="SMART" id="SM01007"/>
    </source>
</evidence>
<feature type="binding site" evidence="6">
    <location>
        <position position="80"/>
    </location>
    <ligand>
        <name>Zn(2+)</name>
        <dbReference type="ChEBI" id="CHEBI:29105"/>
    </ligand>
</feature>
<evidence type="ECO:0000313" key="9">
    <source>
        <dbReference type="Proteomes" id="UP001524547"/>
    </source>
</evidence>
<keyword evidence="1 6" id="KW-0028">Amino-acid biosynthesis</keyword>
<name>A0ABT1W3F1_9PROT</name>
<dbReference type="Gene3D" id="3.40.225.10">
    <property type="entry name" value="Class II aldolase/adducin N-terminal domain"/>
    <property type="match status" value="1"/>
</dbReference>
<dbReference type="SUPFAM" id="SSF53639">
    <property type="entry name" value="AraD/HMP-PK domain-like"/>
    <property type="match status" value="1"/>
</dbReference>
<evidence type="ECO:0000256" key="6">
    <source>
        <dbReference type="HAMAP-Rule" id="MF_01677"/>
    </source>
</evidence>
<dbReference type="SMART" id="SM01007">
    <property type="entry name" value="Aldolase_II"/>
    <property type="match status" value="1"/>
</dbReference>
<comment type="function">
    <text evidence="6">Catalyzes the dehydration of methylthioribulose-1-phosphate (MTRu-1-P) into 2,3-diketo-5-methylthiopentyl-1-phosphate (DK-MTP-1-P).</text>
</comment>
<dbReference type="Proteomes" id="UP001524547">
    <property type="component" value="Unassembled WGS sequence"/>
</dbReference>
<feature type="binding site" evidence="6">
    <location>
        <position position="78"/>
    </location>
    <ligand>
        <name>Zn(2+)</name>
        <dbReference type="ChEBI" id="CHEBI:29105"/>
    </ligand>
</feature>
<evidence type="ECO:0000256" key="3">
    <source>
        <dbReference type="ARBA" id="ARBA00022833"/>
    </source>
</evidence>
<comment type="caution">
    <text evidence="8">The sequence shown here is derived from an EMBL/GenBank/DDBJ whole genome shotgun (WGS) entry which is preliminary data.</text>
</comment>
<proteinExistence type="inferred from homology"/>
<gene>
    <name evidence="6" type="primary">mtnB</name>
    <name evidence="8" type="ORF">NFI88_14930</name>
</gene>
<evidence type="ECO:0000256" key="1">
    <source>
        <dbReference type="ARBA" id="ARBA00022605"/>
    </source>
</evidence>
<evidence type="ECO:0000256" key="4">
    <source>
        <dbReference type="ARBA" id="ARBA00023167"/>
    </source>
</evidence>
<accession>A0ABT1W3F1</accession>
<dbReference type="EMBL" id="JAMZEJ010000009">
    <property type="protein sequence ID" value="MCQ8242130.1"/>
    <property type="molecule type" value="Genomic_DNA"/>
</dbReference>
<comment type="pathway">
    <text evidence="6">Amino-acid biosynthesis; L-methionine biosynthesis via salvage pathway; L-methionine from S-methyl-5-thio-alpha-D-ribose 1-phosphate: step 2/6.</text>
</comment>
<sequence>MDRFGWVPSFGGNISARLDGRSIAITRSGGRKGFLGRDNIIAVDLEGRPLNAGDRPSAETLLHCHVYRDLPEVGAVLHGHSVAATVLSRLVTGPAITLAGYEMIKAFEIHHTHDVRVSVPVFENSQDMERLVHDIGPELPRHIPGYILRGHGAYAWGRTVDNAMANLEALEFLLQCELETLKVRGLSAA</sequence>
<evidence type="ECO:0000256" key="2">
    <source>
        <dbReference type="ARBA" id="ARBA00022723"/>
    </source>
</evidence>
<dbReference type="PANTHER" id="PTHR22789:SF0">
    <property type="entry name" value="3-OXO-TETRONATE 4-PHOSPHATE DECARBOXYLASE-RELATED"/>
    <property type="match status" value="1"/>
</dbReference>
<protein>
    <recommendedName>
        <fullName evidence="6">Methylthioribulose-1-phosphate dehydratase</fullName>
        <shortName evidence="6">MTRu-1-P dehydratase</shortName>
        <ecNumber evidence="6">4.2.1.109</ecNumber>
    </recommendedName>
</protein>
<evidence type="ECO:0000256" key="5">
    <source>
        <dbReference type="ARBA" id="ARBA00023239"/>
    </source>
</evidence>
<dbReference type="HAMAP" id="MF_01677">
    <property type="entry name" value="Salvage_MtnB"/>
    <property type="match status" value="1"/>
</dbReference>
<dbReference type="InterPro" id="IPR050197">
    <property type="entry name" value="Aldolase_class_II_sugar_metab"/>
</dbReference>
<keyword evidence="9" id="KW-1185">Reference proteome</keyword>
<evidence type="ECO:0000313" key="8">
    <source>
        <dbReference type="EMBL" id="MCQ8242130.1"/>
    </source>
</evidence>
<dbReference type="GO" id="GO:0046570">
    <property type="term" value="F:methylthioribulose 1-phosphate dehydratase activity"/>
    <property type="evidence" value="ECO:0007669"/>
    <property type="project" value="UniProtKB-EC"/>
</dbReference>
<dbReference type="NCBIfam" id="TIGR03328">
    <property type="entry name" value="salvage_mtnB"/>
    <property type="match status" value="1"/>
</dbReference>
<comment type="similarity">
    <text evidence="6">Belongs to the aldolase class II family. MtnB subfamily.</text>
</comment>
<keyword evidence="3 6" id="KW-0862">Zinc</keyword>